<dbReference type="PROSITE" id="PS52016">
    <property type="entry name" value="TONB_DEPENDENT_REC_3"/>
    <property type="match status" value="1"/>
</dbReference>
<keyword evidence="15" id="KW-0675">Receptor</keyword>
<dbReference type="Gene3D" id="2.40.170.20">
    <property type="entry name" value="TonB-dependent receptor, beta-barrel domain"/>
    <property type="match status" value="1"/>
</dbReference>
<keyword evidence="3 9" id="KW-1134">Transmembrane beta strand</keyword>
<keyword evidence="5 12" id="KW-0732">Signal</keyword>
<accession>A0A3E0TVV4</accession>
<dbReference type="PANTHER" id="PTHR32552:SF90">
    <property type="entry name" value="METAL-PSEUDOPALINE RECEPTOR CNTO"/>
    <property type="match status" value="1"/>
</dbReference>
<keyword evidence="4 9" id="KW-0812">Transmembrane</keyword>
<dbReference type="PROSITE" id="PS01156">
    <property type="entry name" value="TONB_DEPENDENT_REC_2"/>
    <property type="match status" value="1"/>
</dbReference>
<feature type="short sequence motif" description="TonB C-terminal box" evidence="10">
    <location>
        <begin position="786"/>
        <end position="803"/>
    </location>
</feature>
<dbReference type="GO" id="GO:0015344">
    <property type="term" value="F:siderophore uptake transmembrane transporter activity"/>
    <property type="evidence" value="ECO:0007669"/>
    <property type="project" value="TreeGrafter"/>
</dbReference>
<comment type="subcellular location">
    <subcellularLocation>
        <location evidence="1 9">Cell outer membrane</location>
        <topology evidence="1 9">Multi-pass membrane protein</topology>
    </subcellularLocation>
</comment>
<dbReference type="GO" id="GO:0009279">
    <property type="term" value="C:cell outer membrane"/>
    <property type="evidence" value="ECO:0007669"/>
    <property type="project" value="UniProtKB-SubCell"/>
</dbReference>
<evidence type="ECO:0000313" key="15">
    <source>
        <dbReference type="EMBL" id="REL28811.1"/>
    </source>
</evidence>
<sequence length="803" mass="88962">MNRFKLSPLVIATMALGTNANAEAPADNNIERISVYGQHNELILNSGTATKSDMDLIEIPAAIVVVSKELIDQQGATDLQEILNNISGLNQAGNNYGIGDNLVIRGLGVSYTYDGMYAGGGLGNSYNPTRSMTNVESIEVLKGPATGLYGIGAAGGIINLVEKKPQREAAYHLRASAASWDSQQVMFDATGPVTEHLAYRLVGNYEKSDGYRGLSDERTELYSTFLLDNIDNHALTLSAAYIDDSVQIDSIGHPVRILNHDSIKGSPNDWTALVNDSDADGDGVLGIQLTDAQRQQLADSIVATDGFQPFDLGNGALISPLSSPNKGEELRIKLKSEWQINDETSLTQQLQYRDYESQFVRQTGAFNYVYWNRRGEINANPRAPLVIDDVLYPYAARRQEYRRQYSDEQSLQYFADLQIKWQWQGMDGEHLVSANYEDRDMSVKSWSIYDADGASAENAVPYILDIRNPNWPTGSFDDYAPTLRSNYDKNVKAAGISIQEVIYFTGSLTGRFGGAYTKLEQTYQHKGTDRSPLATEEADTDDKGFTYNLGLNYRITPDIAVFANASKGRTAYSILGSISSSETDNRPDSESESIDLGVRFTALNEELIGSVVWFDTRRTNLRYNNPLFNDNPNDAEFNIDVPQYFYNDEDKTRGVEFDLNLAISETFSMNANATYQDAELIRNSNRGTSTPVSGPVKGIPEKLASVWANYRDQLFGLPGELNASLGLTYEDERSVNSTGFGLPVSALSSYSVWDAAFGYEHKNWQVKVNLNNIFDKTYYSKAMFLGGLPGEGRNAKVTFDYNF</sequence>
<dbReference type="InterPro" id="IPR012910">
    <property type="entry name" value="Plug_dom"/>
</dbReference>
<evidence type="ECO:0000256" key="12">
    <source>
        <dbReference type="SAM" id="SignalP"/>
    </source>
</evidence>
<dbReference type="SUPFAM" id="SSF56935">
    <property type="entry name" value="Porins"/>
    <property type="match status" value="1"/>
</dbReference>
<dbReference type="InterPro" id="IPR036942">
    <property type="entry name" value="Beta-barrel_TonB_sf"/>
</dbReference>
<dbReference type="CDD" id="cd01347">
    <property type="entry name" value="ligand_gated_channel"/>
    <property type="match status" value="1"/>
</dbReference>
<feature type="chain" id="PRO_5017642837" evidence="12">
    <location>
        <begin position="23"/>
        <end position="803"/>
    </location>
</feature>
<feature type="signal peptide" evidence="12">
    <location>
        <begin position="1"/>
        <end position="22"/>
    </location>
</feature>
<dbReference type="OrthoDB" id="127311at2"/>
<keyword evidence="6 11" id="KW-0798">TonB box</keyword>
<evidence type="ECO:0000256" key="2">
    <source>
        <dbReference type="ARBA" id="ARBA00022448"/>
    </source>
</evidence>
<keyword evidence="8 9" id="KW-0998">Cell outer membrane</keyword>
<evidence type="ECO:0000256" key="9">
    <source>
        <dbReference type="PROSITE-ProRule" id="PRU01360"/>
    </source>
</evidence>
<dbReference type="InterPro" id="IPR037066">
    <property type="entry name" value="Plug_dom_sf"/>
</dbReference>
<feature type="domain" description="TonB-dependent receptor-like beta-barrel" evidence="13">
    <location>
        <begin position="323"/>
        <end position="773"/>
    </location>
</feature>
<protein>
    <submittedName>
        <fullName evidence="15">TonB-dependent receptor</fullName>
    </submittedName>
</protein>
<keyword evidence="2 9" id="KW-0813">Transport</keyword>
<evidence type="ECO:0000259" key="13">
    <source>
        <dbReference type="Pfam" id="PF00593"/>
    </source>
</evidence>
<dbReference type="InterPro" id="IPR039426">
    <property type="entry name" value="TonB-dep_rcpt-like"/>
</dbReference>
<dbReference type="Gene3D" id="2.170.130.10">
    <property type="entry name" value="TonB-dependent receptor, plug domain"/>
    <property type="match status" value="1"/>
</dbReference>
<evidence type="ECO:0000256" key="5">
    <source>
        <dbReference type="ARBA" id="ARBA00022729"/>
    </source>
</evidence>
<dbReference type="Pfam" id="PF00593">
    <property type="entry name" value="TonB_dep_Rec_b-barrel"/>
    <property type="match status" value="1"/>
</dbReference>
<comment type="caution">
    <text evidence="15">The sequence shown here is derived from an EMBL/GenBank/DDBJ whole genome shotgun (WGS) entry which is preliminary data.</text>
</comment>
<evidence type="ECO:0000256" key="11">
    <source>
        <dbReference type="RuleBase" id="RU003357"/>
    </source>
</evidence>
<dbReference type="Proteomes" id="UP000256478">
    <property type="component" value="Unassembled WGS sequence"/>
</dbReference>
<dbReference type="AlphaFoldDB" id="A0A3E0TVV4"/>
<evidence type="ECO:0000313" key="16">
    <source>
        <dbReference type="Proteomes" id="UP000256478"/>
    </source>
</evidence>
<comment type="similarity">
    <text evidence="9 11">Belongs to the TonB-dependent receptor family.</text>
</comment>
<evidence type="ECO:0000256" key="4">
    <source>
        <dbReference type="ARBA" id="ARBA00022692"/>
    </source>
</evidence>
<evidence type="ECO:0000256" key="3">
    <source>
        <dbReference type="ARBA" id="ARBA00022452"/>
    </source>
</evidence>
<evidence type="ECO:0000256" key="8">
    <source>
        <dbReference type="ARBA" id="ARBA00023237"/>
    </source>
</evidence>
<dbReference type="Pfam" id="PF07715">
    <property type="entry name" value="Plug"/>
    <property type="match status" value="1"/>
</dbReference>
<evidence type="ECO:0000256" key="6">
    <source>
        <dbReference type="ARBA" id="ARBA00023077"/>
    </source>
</evidence>
<keyword evidence="7 9" id="KW-0472">Membrane</keyword>
<evidence type="ECO:0000256" key="1">
    <source>
        <dbReference type="ARBA" id="ARBA00004571"/>
    </source>
</evidence>
<evidence type="ECO:0000256" key="10">
    <source>
        <dbReference type="PROSITE-ProRule" id="PRU10144"/>
    </source>
</evidence>
<proteinExistence type="inferred from homology"/>
<name>A0A3E0TVV4_9GAMM</name>
<dbReference type="InterPro" id="IPR010917">
    <property type="entry name" value="TonB_rcpt_CS"/>
</dbReference>
<dbReference type="InterPro" id="IPR000531">
    <property type="entry name" value="Beta-barrel_TonB"/>
</dbReference>
<dbReference type="PANTHER" id="PTHR32552">
    <property type="entry name" value="FERRICHROME IRON RECEPTOR-RELATED"/>
    <property type="match status" value="1"/>
</dbReference>
<dbReference type="EMBL" id="QUOU01000001">
    <property type="protein sequence ID" value="REL28811.1"/>
    <property type="molecule type" value="Genomic_DNA"/>
</dbReference>
<feature type="domain" description="TonB-dependent receptor plug" evidence="14">
    <location>
        <begin position="56"/>
        <end position="157"/>
    </location>
</feature>
<evidence type="ECO:0000259" key="14">
    <source>
        <dbReference type="Pfam" id="PF07715"/>
    </source>
</evidence>
<organism evidence="15 16">
    <name type="scientific">Thalassotalea euphylliae</name>
    <dbReference type="NCBI Taxonomy" id="1655234"/>
    <lineage>
        <taxon>Bacteria</taxon>
        <taxon>Pseudomonadati</taxon>
        <taxon>Pseudomonadota</taxon>
        <taxon>Gammaproteobacteria</taxon>
        <taxon>Alteromonadales</taxon>
        <taxon>Colwelliaceae</taxon>
        <taxon>Thalassotalea</taxon>
    </lineage>
</organism>
<dbReference type="RefSeq" id="WP_116009835.1">
    <property type="nucleotide sequence ID" value="NZ_QUOU01000001.1"/>
</dbReference>
<evidence type="ECO:0000256" key="7">
    <source>
        <dbReference type="ARBA" id="ARBA00023136"/>
    </source>
</evidence>
<reference evidence="15 16" key="1">
    <citation type="submission" date="2018-08" db="EMBL/GenBank/DDBJ databases">
        <title>Thalassotalea euphylliae genome.</title>
        <authorList>
            <person name="Summers S."/>
            <person name="Rice S.A."/>
            <person name="Freckelton M.L."/>
            <person name="Nedved B.T."/>
            <person name="Hadfield M.G."/>
        </authorList>
    </citation>
    <scope>NUCLEOTIDE SEQUENCE [LARGE SCALE GENOMIC DNA]</scope>
    <source>
        <strain evidence="15 16">H1</strain>
    </source>
</reference>
<gene>
    <name evidence="15" type="ORF">DXX93_04600</name>
</gene>